<dbReference type="AlphaFoldDB" id="A0A1Z4V2R0"/>
<protein>
    <submittedName>
        <fullName evidence="1">Uncharacterized protein</fullName>
    </submittedName>
</protein>
<organism evidence="1 2">
    <name type="scientific">Dolichospermum compactum NIES-806</name>
    <dbReference type="NCBI Taxonomy" id="1973481"/>
    <lineage>
        <taxon>Bacteria</taxon>
        <taxon>Bacillati</taxon>
        <taxon>Cyanobacteriota</taxon>
        <taxon>Cyanophyceae</taxon>
        <taxon>Nostocales</taxon>
        <taxon>Aphanizomenonaceae</taxon>
        <taxon>Dolichospermum</taxon>
        <taxon>Dolichospermum compactum</taxon>
    </lineage>
</organism>
<evidence type="ECO:0000313" key="2">
    <source>
        <dbReference type="Proteomes" id="UP000218702"/>
    </source>
</evidence>
<dbReference type="RefSeq" id="WP_051424197.1">
    <property type="nucleotide sequence ID" value="NZ_AP018316.1"/>
</dbReference>
<gene>
    <name evidence="1" type="ORF">NIES806_18730</name>
</gene>
<proteinExistence type="predicted"/>
<dbReference type="Proteomes" id="UP000218702">
    <property type="component" value="Chromosome"/>
</dbReference>
<dbReference type="KEGG" id="dcm:NIES806_18730"/>
<reference evidence="1 2" key="1">
    <citation type="submission" date="2017-06" db="EMBL/GenBank/DDBJ databases">
        <title>Genome sequencing of cyanobaciteial culture collection at National Institute for Environmental Studies (NIES).</title>
        <authorList>
            <person name="Hirose Y."/>
            <person name="Shimura Y."/>
            <person name="Fujisawa T."/>
            <person name="Nakamura Y."/>
            <person name="Kawachi M."/>
        </authorList>
    </citation>
    <scope>NUCLEOTIDE SEQUENCE [LARGE SCALE GENOMIC DNA]</scope>
    <source>
        <strain evidence="1 2">NIES-806</strain>
    </source>
</reference>
<accession>A0A1Z4V2R0</accession>
<sequence>MLSTELQQEFMINRIEKIVAILMEERPLFKEELNPREMVEHLYHIVQQNLTKEQFNNLSEVVYLF</sequence>
<keyword evidence="2" id="KW-1185">Reference proteome</keyword>
<dbReference type="OrthoDB" id="428375at2"/>
<evidence type="ECO:0000313" key="1">
    <source>
        <dbReference type="EMBL" id="BAZ85669.1"/>
    </source>
</evidence>
<name>A0A1Z4V2R0_9CYAN</name>
<dbReference type="EMBL" id="AP018316">
    <property type="protein sequence ID" value="BAZ85669.1"/>
    <property type="molecule type" value="Genomic_DNA"/>
</dbReference>